<gene>
    <name evidence="1" type="ORF">BVDSYZ_21745</name>
</gene>
<dbReference type="RefSeq" id="WP_032859473.1">
    <property type="nucleotide sequence ID" value="NZ_CP026611.1"/>
</dbReference>
<keyword evidence="1" id="KW-0614">Plasmid</keyword>
<dbReference type="AlphaFoldDB" id="A0ABC8DFV9"/>
<sequence>MAEQKQKSRLKKDLIMPAAAGIRFAEMRPELFGSLSASFERFLEDALAASKQARCLRFNQGKL</sequence>
<name>A0ABC8DFV9_BACVE</name>
<evidence type="ECO:0000313" key="2">
    <source>
        <dbReference type="Proteomes" id="UP000250069"/>
    </source>
</evidence>
<evidence type="ECO:0000313" key="1">
    <source>
        <dbReference type="EMBL" id="AWX74670.1"/>
    </source>
</evidence>
<geneLocation type="plasmid" evidence="2">
    <name>pdsyz</name>
</geneLocation>
<dbReference type="Proteomes" id="UP000250069">
    <property type="component" value="Plasmid pdsyz"/>
</dbReference>
<dbReference type="EMBL" id="CP030151">
    <property type="protein sequence ID" value="AWX74670.1"/>
    <property type="molecule type" value="Genomic_DNA"/>
</dbReference>
<accession>A0ABC8DFV9</accession>
<proteinExistence type="predicted"/>
<reference evidence="1 2" key="1">
    <citation type="submission" date="2018-06" db="EMBL/GenBank/DDBJ databases">
        <title>Complete Genome Sequence of Bacillus velezensis DSYZ, a Plant Growth-Promoting Rhizobacterium with Antifungal Activity.</title>
        <authorList>
            <person name="Du B."/>
            <person name="Ding Y."/>
            <person name="Liu K."/>
            <person name="Yao L."/>
            <person name="Wang C."/>
            <person name="Li H."/>
            <person name="Liu H."/>
        </authorList>
    </citation>
    <scope>NUCLEOTIDE SEQUENCE [LARGE SCALE GENOMIC DNA]</scope>
    <source>
        <strain evidence="1 2">DSYZ</strain>
        <plasmid evidence="2">pdsyz</plasmid>
    </source>
</reference>
<protein>
    <submittedName>
        <fullName evidence="1">Uncharacterized protein</fullName>
    </submittedName>
</protein>
<organism evidence="1 2">
    <name type="scientific">Bacillus velezensis</name>
    <dbReference type="NCBI Taxonomy" id="492670"/>
    <lineage>
        <taxon>Bacteria</taxon>
        <taxon>Bacillati</taxon>
        <taxon>Bacillota</taxon>
        <taxon>Bacilli</taxon>
        <taxon>Bacillales</taxon>
        <taxon>Bacillaceae</taxon>
        <taxon>Bacillus</taxon>
        <taxon>Bacillus amyloliquefaciens group</taxon>
    </lineage>
</organism>